<name>A0ABW9X2Q1_9FIRM</name>
<dbReference type="Proteomes" id="UP000452293">
    <property type="component" value="Unassembled WGS sequence"/>
</dbReference>
<keyword evidence="2" id="KW-1185">Reference proteome</keyword>
<evidence type="ECO:0000313" key="1">
    <source>
        <dbReference type="EMBL" id="MZL76891.1"/>
    </source>
</evidence>
<sequence length="63" mass="7595">MERRDSKNKREDENDTLKCISEPLGYGLKLCIRRISERILKTEESGRNFFPGYFKELQRRKSQ</sequence>
<organism evidence="1 2">
    <name type="scientific">Blautia massiliensis</name>
    <name type="common">ex Durand et al. 2017</name>
    <dbReference type="NCBI Taxonomy" id="1737424"/>
    <lineage>
        <taxon>Bacteria</taxon>
        <taxon>Bacillati</taxon>
        <taxon>Bacillota</taxon>
        <taxon>Clostridia</taxon>
        <taxon>Lachnospirales</taxon>
        <taxon>Lachnospiraceae</taxon>
        <taxon>Blautia</taxon>
    </lineage>
</organism>
<accession>A0ABW9X2Q1</accession>
<dbReference type="EMBL" id="WWVW01000009">
    <property type="protein sequence ID" value="MZL76891.1"/>
    <property type="molecule type" value="Genomic_DNA"/>
</dbReference>
<gene>
    <name evidence="1" type="ORF">GT718_05855</name>
</gene>
<dbReference type="RefSeq" id="WP_270390273.1">
    <property type="nucleotide sequence ID" value="NZ_JAQDKS010000012.1"/>
</dbReference>
<evidence type="ECO:0000313" key="2">
    <source>
        <dbReference type="Proteomes" id="UP000452293"/>
    </source>
</evidence>
<proteinExistence type="predicted"/>
<protein>
    <submittedName>
        <fullName evidence="1">Uncharacterized protein</fullName>
    </submittedName>
</protein>
<comment type="caution">
    <text evidence="1">The sequence shown here is derived from an EMBL/GenBank/DDBJ whole genome shotgun (WGS) entry which is preliminary data.</text>
</comment>
<reference evidence="1 2" key="1">
    <citation type="journal article" date="2019" name="Nat. Med.">
        <title>A library of human gut bacterial isolates paired with longitudinal multiomics data enables mechanistic microbiome research.</title>
        <authorList>
            <person name="Poyet M."/>
            <person name="Groussin M."/>
            <person name="Gibbons S.M."/>
            <person name="Avila-Pacheco J."/>
            <person name="Jiang X."/>
            <person name="Kearney S.M."/>
            <person name="Perrotta A.R."/>
            <person name="Berdy B."/>
            <person name="Zhao S."/>
            <person name="Lieberman T.D."/>
            <person name="Swanson P.K."/>
            <person name="Smith M."/>
            <person name="Roesemann S."/>
            <person name="Alexander J.E."/>
            <person name="Rich S.A."/>
            <person name="Livny J."/>
            <person name="Vlamakis H."/>
            <person name="Clish C."/>
            <person name="Bullock K."/>
            <person name="Deik A."/>
            <person name="Scott J."/>
            <person name="Pierce K.A."/>
            <person name="Xavier R.J."/>
            <person name="Alm E.J."/>
        </authorList>
    </citation>
    <scope>NUCLEOTIDE SEQUENCE [LARGE SCALE GENOMIC DNA]</scope>
    <source>
        <strain evidence="1 2">BIOML-A1</strain>
    </source>
</reference>